<dbReference type="PANTHER" id="PTHR33154:SF15">
    <property type="entry name" value="REGULATORY PROTEIN ARSR"/>
    <property type="match status" value="1"/>
</dbReference>
<dbReference type="SMART" id="SM00418">
    <property type="entry name" value="HTH_ARSR"/>
    <property type="match status" value="1"/>
</dbReference>
<proteinExistence type="predicted"/>
<sequence>MVTAHCERDDQRLFRLLKALGNPVRLQIVRFIQKHPRCIGNQIQLQLPSDVIRAQSTLSQHLKILRSAGIIQACDDGSATCYSINPEIFAWLREQLNDM</sequence>
<evidence type="ECO:0000256" key="3">
    <source>
        <dbReference type="ARBA" id="ARBA00023163"/>
    </source>
</evidence>
<dbReference type="PRINTS" id="PR00778">
    <property type="entry name" value="HTHARSR"/>
</dbReference>
<dbReference type="GO" id="GO:0003700">
    <property type="term" value="F:DNA-binding transcription factor activity"/>
    <property type="evidence" value="ECO:0007669"/>
    <property type="project" value="InterPro"/>
</dbReference>
<comment type="caution">
    <text evidence="5">The sequence shown here is derived from an EMBL/GenBank/DDBJ whole genome shotgun (WGS) entry which is preliminary data.</text>
</comment>
<keyword evidence="6" id="KW-1185">Reference proteome</keyword>
<organism evidence="5 6">
    <name type="scientific">Kouleothrix aurantiaca</name>
    <dbReference type="NCBI Taxonomy" id="186479"/>
    <lineage>
        <taxon>Bacteria</taxon>
        <taxon>Bacillati</taxon>
        <taxon>Chloroflexota</taxon>
        <taxon>Chloroflexia</taxon>
        <taxon>Chloroflexales</taxon>
        <taxon>Roseiflexineae</taxon>
        <taxon>Roseiflexaceae</taxon>
        <taxon>Kouleothrix</taxon>
    </lineage>
</organism>
<name>A0A0P9DCD5_9CHLR</name>
<dbReference type="SUPFAM" id="SSF46785">
    <property type="entry name" value="Winged helix' DNA-binding domain"/>
    <property type="match status" value="1"/>
</dbReference>
<dbReference type="InterPro" id="IPR036390">
    <property type="entry name" value="WH_DNA-bd_sf"/>
</dbReference>
<accession>A0A0P9DCD5</accession>
<dbReference type="PANTHER" id="PTHR33154">
    <property type="entry name" value="TRANSCRIPTIONAL REGULATOR, ARSR FAMILY"/>
    <property type="match status" value="1"/>
</dbReference>
<dbReference type="InterPro" id="IPR036388">
    <property type="entry name" value="WH-like_DNA-bd_sf"/>
</dbReference>
<dbReference type="AlphaFoldDB" id="A0A0P9DCD5"/>
<protein>
    <submittedName>
        <fullName evidence="5">ArsR family transcriptional regulator</fullName>
    </submittedName>
</protein>
<evidence type="ECO:0000256" key="1">
    <source>
        <dbReference type="ARBA" id="ARBA00023015"/>
    </source>
</evidence>
<dbReference type="NCBIfam" id="NF033788">
    <property type="entry name" value="HTH_metalloreg"/>
    <property type="match status" value="1"/>
</dbReference>
<reference evidence="5 6" key="1">
    <citation type="submission" date="2015-09" db="EMBL/GenBank/DDBJ databases">
        <title>Draft genome sequence of Kouleothrix aurantiaca JCM 19913.</title>
        <authorList>
            <person name="Hemp J."/>
        </authorList>
    </citation>
    <scope>NUCLEOTIDE SEQUENCE [LARGE SCALE GENOMIC DNA]</scope>
    <source>
        <strain evidence="5 6">COM-B</strain>
    </source>
</reference>
<keyword evidence="3" id="KW-0804">Transcription</keyword>
<dbReference type="PROSITE" id="PS50987">
    <property type="entry name" value="HTH_ARSR_2"/>
    <property type="match status" value="1"/>
</dbReference>
<evidence type="ECO:0000256" key="2">
    <source>
        <dbReference type="ARBA" id="ARBA00023125"/>
    </source>
</evidence>
<dbReference type="InterPro" id="IPR051081">
    <property type="entry name" value="HTH_MetalResp_TranReg"/>
</dbReference>
<evidence type="ECO:0000313" key="6">
    <source>
        <dbReference type="Proteomes" id="UP000050509"/>
    </source>
</evidence>
<dbReference type="EMBL" id="LJCR01001562">
    <property type="protein sequence ID" value="KPV50136.1"/>
    <property type="molecule type" value="Genomic_DNA"/>
</dbReference>
<dbReference type="CDD" id="cd00090">
    <property type="entry name" value="HTH_ARSR"/>
    <property type="match status" value="1"/>
</dbReference>
<dbReference type="Gene3D" id="1.10.10.10">
    <property type="entry name" value="Winged helix-like DNA-binding domain superfamily/Winged helix DNA-binding domain"/>
    <property type="match status" value="1"/>
</dbReference>
<dbReference type="InterPro" id="IPR011991">
    <property type="entry name" value="ArsR-like_HTH"/>
</dbReference>
<dbReference type="Proteomes" id="UP000050509">
    <property type="component" value="Unassembled WGS sequence"/>
</dbReference>
<dbReference type="GO" id="GO:0003677">
    <property type="term" value="F:DNA binding"/>
    <property type="evidence" value="ECO:0007669"/>
    <property type="project" value="UniProtKB-KW"/>
</dbReference>
<feature type="domain" description="HTH arsR-type" evidence="4">
    <location>
        <begin position="5"/>
        <end position="99"/>
    </location>
</feature>
<keyword evidence="1" id="KW-0805">Transcription regulation</keyword>
<evidence type="ECO:0000313" key="5">
    <source>
        <dbReference type="EMBL" id="KPV50136.1"/>
    </source>
</evidence>
<evidence type="ECO:0000259" key="4">
    <source>
        <dbReference type="PROSITE" id="PS50987"/>
    </source>
</evidence>
<gene>
    <name evidence="5" type="ORF">SE17_28720</name>
</gene>
<keyword evidence="2" id="KW-0238">DNA-binding</keyword>
<dbReference type="InterPro" id="IPR001845">
    <property type="entry name" value="HTH_ArsR_DNA-bd_dom"/>
</dbReference>
<dbReference type="Pfam" id="PF01022">
    <property type="entry name" value="HTH_5"/>
    <property type="match status" value="1"/>
</dbReference>